<feature type="transmembrane region" description="Helical" evidence="10">
    <location>
        <begin position="176"/>
        <end position="197"/>
    </location>
</feature>
<name>A0A1K1RL68_9PSEU</name>
<protein>
    <submittedName>
        <fullName evidence="12">Acyl-homoserine lactone (AHL) acylase PvdQ</fullName>
    </submittedName>
</protein>
<dbReference type="EMBL" id="FPJG01000006">
    <property type="protein sequence ID" value="SFW72911.1"/>
    <property type="molecule type" value="Genomic_DNA"/>
</dbReference>
<dbReference type="OrthoDB" id="9759796at2"/>
<dbReference type="InterPro" id="IPR002692">
    <property type="entry name" value="S45"/>
</dbReference>
<evidence type="ECO:0000256" key="2">
    <source>
        <dbReference type="ARBA" id="ARBA00006586"/>
    </source>
</evidence>
<dbReference type="Pfam" id="PF01804">
    <property type="entry name" value="Penicil_amidase"/>
    <property type="match status" value="1"/>
</dbReference>
<dbReference type="STRING" id="546364.SAMN04489730_3524"/>
<dbReference type="Gene3D" id="1.20.1250.20">
    <property type="entry name" value="MFS general substrate transporter like domains"/>
    <property type="match status" value="1"/>
</dbReference>
<dbReference type="InterPro" id="IPR020846">
    <property type="entry name" value="MFS_dom"/>
</dbReference>
<keyword evidence="7 10" id="KW-1133">Transmembrane helix</keyword>
<evidence type="ECO:0000256" key="8">
    <source>
        <dbReference type="ARBA" id="ARBA00023136"/>
    </source>
</evidence>
<evidence type="ECO:0000313" key="12">
    <source>
        <dbReference type="EMBL" id="SFW72911.1"/>
    </source>
</evidence>
<evidence type="ECO:0000259" key="11">
    <source>
        <dbReference type="PROSITE" id="PS50850"/>
    </source>
</evidence>
<dbReference type="Gene3D" id="3.60.20.10">
    <property type="entry name" value="Glutamine Phosphoribosylpyrophosphate, subunit 1, domain 1"/>
    <property type="match status" value="1"/>
</dbReference>
<evidence type="ECO:0000256" key="1">
    <source>
        <dbReference type="ARBA" id="ARBA00004651"/>
    </source>
</evidence>
<dbReference type="GO" id="GO:0022857">
    <property type="term" value="F:transmembrane transporter activity"/>
    <property type="evidence" value="ECO:0007669"/>
    <property type="project" value="InterPro"/>
</dbReference>
<dbReference type="GO" id="GO:0017000">
    <property type="term" value="P:antibiotic biosynthetic process"/>
    <property type="evidence" value="ECO:0007669"/>
    <property type="project" value="InterPro"/>
</dbReference>
<evidence type="ECO:0000256" key="4">
    <source>
        <dbReference type="ARBA" id="ARBA00022475"/>
    </source>
</evidence>
<dbReference type="InterPro" id="IPR029055">
    <property type="entry name" value="Ntn_hydrolases_N"/>
</dbReference>
<feature type="transmembrane region" description="Helical" evidence="10">
    <location>
        <begin position="87"/>
        <end position="117"/>
    </location>
</feature>
<feature type="transmembrane region" description="Helical" evidence="10">
    <location>
        <begin position="382"/>
        <end position="400"/>
    </location>
</feature>
<dbReference type="InterPro" id="IPR036259">
    <property type="entry name" value="MFS_trans_sf"/>
</dbReference>
<comment type="subcellular location">
    <subcellularLocation>
        <location evidence="1">Cell membrane</location>
        <topology evidence="1">Multi-pass membrane protein</topology>
    </subcellularLocation>
</comment>
<feature type="transmembrane region" description="Helical" evidence="10">
    <location>
        <begin position="18"/>
        <end position="41"/>
    </location>
</feature>
<feature type="transmembrane region" description="Helical" evidence="10">
    <location>
        <begin position="292"/>
        <end position="308"/>
    </location>
</feature>
<dbReference type="Gene3D" id="2.30.120.10">
    <property type="match status" value="1"/>
</dbReference>
<dbReference type="Gene3D" id="1.10.1400.10">
    <property type="match status" value="1"/>
</dbReference>
<dbReference type="AlphaFoldDB" id="A0A1K1RL68"/>
<evidence type="ECO:0000256" key="9">
    <source>
        <dbReference type="ARBA" id="ARBA00023145"/>
    </source>
</evidence>
<proteinExistence type="inferred from homology"/>
<reference evidence="13" key="1">
    <citation type="submission" date="2016-11" db="EMBL/GenBank/DDBJ databases">
        <authorList>
            <person name="Varghese N."/>
            <person name="Submissions S."/>
        </authorList>
    </citation>
    <scope>NUCLEOTIDE SEQUENCE [LARGE SCALE GENOMIC DNA]</scope>
    <source>
        <strain evidence="13">DSM 44671</strain>
    </source>
</reference>
<evidence type="ECO:0000256" key="5">
    <source>
        <dbReference type="ARBA" id="ARBA00022692"/>
    </source>
</evidence>
<keyword evidence="9" id="KW-0865">Zymogen</keyword>
<keyword evidence="8 10" id="KW-0472">Membrane</keyword>
<dbReference type="PANTHER" id="PTHR34218:SF4">
    <property type="entry name" value="ACYL-HOMOSERINE LACTONE ACYLASE QUIP"/>
    <property type="match status" value="1"/>
</dbReference>
<dbReference type="CDD" id="cd06173">
    <property type="entry name" value="MFS_MefA_like"/>
    <property type="match status" value="1"/>
</dbReference>
<dbReference type="InterPro" id="IPR023343">
    <property type="entry name" value="Penicillin_amidase_dom1"/>
</dbReference>
<dbReference type="InterPro" id="IPR043147">
    <property type="entry name" value="Penicillin_amidase_A-knob"/>
</dbReference>
<dbReference type="InterPro" id="IPR010290">
    <property type="entry name" value="TM_effector"/>
</dbReference>
<evidence type="ECO:0000256" key="3">
    <source>
        <dbReference type="ARBA" id="ARBA00022448"/>
    </source>
</evidence>
<feature type="transmembrane region" description="Helical" evidence="10">
    <location>
        <begin position="264"/>
        <end position="285"/>
    </location>
</feature>
<dbReference type="PROSITE" id="PS50850">
    <property type="entry name" value="MFS"/>
    <property type="match status" value="1"/>
</dbReference>
<evidence type="ECO:0000313" key="13">
    <source>
        <dbReference type="Proteomes" id="UP000182740"/>
    </source>
</evidence>
<dbReference type="PANTHER" id="PTHR34218">
    <property type="entry name" value="PEPTIDASE S45 PENICILLIN AMIDASE"/>
    <property type="match status" value="1"/>
</dbReference>
<keyword evidence="3" id="KW-0813">Transport</keyword>
<comment type="similarity">
    <text evidence="2">Belongs to the peptidase S45 family.</text>
</comment>
<gene>
    <name evidence="12" type="ORF">SAMN04489730_3524</name>
</gene>
<sequence>MVDIVEAPAVTRRSFWRLWWSALVSGVGDGVRIGALPLLAAALTREPVAVAVVTLAGGLPWLVAGPFTGALTDRWPDRRRVLWLTDVVSAVAVGVFAVSVAAGAASIAMLAIVNFLLGTVQTLRDNAALAIVPDLVEREKLETANSRVQAAQLITMELIGPPLGAVLFSLPAGTPFFADSLSFVVSAVAVFGIAAVARKAVAPAPRANMLADIGHGLSWLWRNRLLRSLCLLAGLTNLAVMTVLSIAVLYAYEVLHVGHLAYGLLLGVVALGGLAGTLGAPALAARVGRGRSLQLSFALAPVAFVVAGTTSDALVAAIALTAVGAAVGITNVLGVSLRQLLVPEYLVGRVNAAYRFFAVGMGPLGAVLGGVLAQWLGLRAPFLAGAVVLLIGWLLAMNSMRERDIRARLAGEEVPPRRRRKLRTVAYVALGTVITLVVGAGGYGMWLVRDSFPDTSGEVRLSGLHGQARILRDGSGIPQIYASDAHDLFLAQGYAHAQDRFWEMDVRRHIAGGRLSEMFGKSQVETDKVVRTMGWYRVAQQEIGLLSPSTRDYLQAYSDGVNAYLGTHRVGSLGVEYPILGLATPDYEPQPWTPADSVSWFKAMAWSLNYGVDDETQRALLASVLPPAQVDQLYPSYDYARFPAVVPGQANPVSTTPAGGGSTPGLPPGVAKLRSTLNAVLGPSGEGIGSNAWVVAGSRTTTGLPILANDPHLPQSAPGVWYQAGLHCVQLSASCPFDVTGFTFSGVPGVLAGHNRDIAWGFTNLGADDSDLFLEQVTGGTYLNQGRQLPLETRQEVIKVGGGEPVTFTVRSTVHGPLLSDALADAASAGTRGRSPGAGPGPYQVALRWSALDPGRTMDAVFRLDAAADWTQFRAALEQFTAPALNLVYADRAGNIGYQMTGRMPVRAGGDGSYPSPGWTGTHDWTGFLGFDQLPRVLNPPQGYIVTANNAVAGPGYPHFLGRYWEPGYRAQRITDLVAQPGKLDVAAMQKIQLDTFNTNAPDLVPYLLRVDAGTARQAQDLLRGWDFSQPVGSAPAAYFNAVWRNLLRLTFTDDLAKTPAKATQSGGGRWFDIVRRMLANPDDPLWRNTTDPRHLSTRDDVLRAALQDAARELRGRLGDDPASWHWGDLHQVTFKNQTLGTGGPAPVQWLLNEGPYSTGGSSEAVDATSWDAGTGYDVTMAPSMRMVVDLADLDGSRWINQSGESGHATADTYADQTALWLRGETLAWPFSPAAVDKTTRRKLELRP</sequence>
<organism evidence="12 13">
    <name type="scientific">Amycolatopsis australiensis</name>
    <dbReference type="NCBI Taxonomy" id="546364"/>
    <lineage>
        <taxon>Bacteria</taxon>
        <taxon>Bacillati</taxon>
        <taxon>Actinomycetota</taxon>
        <taxon>Actinomycetes</taxon>
        <taxon>Pseudonocardiales</taxon>
        <taxon>Pseudonocardiaceae</taxon>
        <taxon>Amycolatopsis</taxon>
    </lineage>
</organism>
<dbReference type="GO" id="GO:0005886">
    <property type="term" value="C:plasma membrane"/>
    <property type="evidence" value="ECO:0007669"/>
    <property type="project" value="UniProtKB-SubCell"/>
</dbReference>
<keyword evidence="4" id="KW-1003">Cell membrane</keyword>
<dbReference type="Gene3D" id="1.10.439.10">
    <property type="entry name" value="Penicillin Amidohydrolase, domain 1"/>
    <property type="match status" value="1"/>
</dbReference>
<dbReference type="Proteomes" id="UP000182740">
    <property type="component" value="Unassembled WGS sequence"/>
</dbReference>
<keyword evidence="6" id="KW-0378">Hydrolase</keyword>
<keyword evidence="5 10" id="KW-0812">Transmembrane</keyword>
<feature type="transmembrane region" description="Helical" evidence="10">
    <location>
        <begin position="229"/>
        <end position="252"/>
    </location>
</feature>
<dbReference type="RefSeq" id="WP_072477306.1">
    <property type="nucleotide sequence ID" value="NZ_FPJG01000006.1"/>
</dbReference>
<keyword evidence="13" id="KW-1185">Reference proteome</keyword>
<feature type="transmembrane region" description="Helical" evidence="10">
    <location>
        <begin position="425"/>
        <end position="446"/>
    </location>
</feature>
<dbReference type="Pfam" id="PF05977">
    <property type="entry name" value="MFS_3"/>
    <property type="match status" value="1"/>
</dbReference>
<dbReference type="CDD" id="cd03747">
    <property type="entry name" value="Ntn_PGA_like"/>
    <property type="match status" value="1"/>
</dbReference>
<dbReference type="InterPro" id="IPR043146">
    <property type="entry name" value="Penicillin_amidase_N_B-knob"/>
</dbReference>
<evidence type="ECO:0000256" key="6">
    <source>
        <dbReference type="ARBA" id="ARBA00022801"/>
    </source>
</evidence>
<evidence type="ECO:0000256" key="10">
    <source>
        <dbReference type="SAM" id="Phobius"/>
    </source>
</evidence>
<accession>A0A1K1RL68</accession>
<evidence type="ECO:0000256" key="7">
    <source>
        <dbReference type="ARBA" id="ARBA00022989"/>
    </source>
</evidence>
<dbReference type="GO" id="GO:0016811">
    <property type="term" value="F:hydrolase activity, acting on carbon-nitrogen (but not peptide) bonds, in linear amides"/>
    <property type="evidence" value="ECO:0007669"/>
    <property type="project" value="InterPro"/>
</dbReference>
<dbReference type="SUPFAM" id="SSF103473">
    <property type="entry name" value="MFS general substrate transporter"/>
    <property type="match status" value="1"/>
</dbReference>
<feature type="transmembrane region" description="Helical" evidence="10">
    <location>
        <begin position="314"/>
        <end position="335"/>
    </location>
</feature>
<feature type="domain" description="Major facilitator superfamily (MFS) profile" evidence="11">
    <location>
        <begin position="14"/>
        <end position="404"/>
    </location>
</feature>
<feature type="transmembrane region" description="Helical" evidence="10">
    <location>
        <begin position="356"/>
        <end position="376"/>
    </location>
</feature>
<dbReference type="SUPFAM" id="SSF56235">
    <property type="entry name" value="N-terminal nucleophile aminohydrolases (Ntn hydrolases)"/>
    <property type="match status" value="1"/>
</dbReference>
<feature type="transmembrane region" description="Helical" evidence="10">
    <location>
        <begin position="48"/>
        <end position="67"/>
    </location>
</feature>